<dbReference type="InterPro" id="IPR053143">
    <property type="entry name" value="Arylsulfate_ST"/>
</dbReference>
<feature type="domain" description="Arylsulfotransferase N-terminal" evidence="1">
    <location>
        <begin position="43"/>
        <end position="127"/>
    </location>
</feature>
<organism evidence="2 3">
    <name type="scientific">Hymenobacter artigasi</name>
    <dbReference type="NCBI Taxonomy" id="2719616"/>
    <lineage>
        <taxon>Bacteria</taxon>
        <taxon>Pseudomonadati</taxon>
        <taxon>Bacteroidota</taxon>
        <taxon>Cytophagia</taxon>
        <taxon>Cytophagales</taxon>
        <taxon>Hymenobacteraceae</taxon>
        <taxon>Hymenobacter</taxon>
    </lineage>
</organism>
<dbReference type="InterPro" id="IPR010262">
    <property type="entry name" value="Arylsulfotransferase_bact"/>
</dbReference>
<reference evidence="2 3" key="1">
    <citation type="submission" date="2020-03" db="EMBL/GenBank/DDBJ databases">
        <title>Genomic Encyclopedia of Type Strains, Phase IV (KMG-V): Genome sequencing to study the core and pangenomes of soil and plant-associated prokaryotes.</title>
        <authorList>
            <person name="Whitman W."/>
        </authorList>
    </citation>
    <scope>NUCLEOTIDE SEQUENCE [LARGE SCALE GENOMIC DNA]</scope>
    <source>
        <strain evidence="2 3">1B</strain>
    </source>
</reference>
<dbReference type="Proteomes" id="UP000717634">
    <property type="component" value="Unassembled WGS sequence"/>
</dbReference>
<evidence type="ECO:0000313" key="2">
    <source>
        <dbReference type="EMBL" id="NKI88118.1"/>
    </source>
</evidence>
<dbReference type="Pfam" id="PF05935">
    <property type="entry name" value="Arylsulfotrans"/>
    <property type="match status" value="1"/>
</dbReference>
<protein>
    <submittedName>
        <fullName evidence="2">Arylsulfate sulfotransferase</fullName>
        <ecNumber evidence="2">2.8.2.22</ecNumber>
    </submittedName>
</protein>
<dbReference type="InterPro" id="IPR038477">
    <property type="entry name" value="ASST_N_sf"/>
</dbReference>
<dbReference type="Gene3D" id="2.60.40.3100">
    <property type="entry name" value="Arylsulphate sulphotransferase monomer, N-terminal domain"/>
    <property type="match status" value="1"/>
</dbReference>
<keyword evidence="2" id="KW-0808">Transferase</keyword>
<dbReference type="InterPro" id="IPR035391">
    <property type="entry name" value="Arylsulfotran_N"/>
</dbReference>
<comment type="caution">
    <text evidence="2">The sequence shown here is derived from an EMBL/GenBank/DDBJ whole genome shotgun (WGS) entry which is preliminary data.</text>
</comment>
<dbReference type="EC" id="2.8.2.22" evidence="2"/>
<dbReference type="GO" id="GO:0047686">
    <property type="term" value="F:arylsulfate sulfotransferase activity"/>
    <property type="evidence" value="ECO:0007669"/>
    <property type="project" value="UniProtKB-EC"/>
</dbReference>
<name>A0ABX1HH61_9BACT</name>
<dbReference type="Pfam" id="PF17425">
    <property type="entry name" value="Arylsulfotran_N"/>
    <property type="match status" value="1"/>
</dbReference>
<sequence length="517" mass="56790">MFKQLIYLTLGVLIAGLSSCQKDDIVAPLPKVLPSPIPNSTLLLNPSGYAPLSAQLTFSTGGPGTTTVTVHGKHGPDSDVEQHIHDTDTTHVVAILGLYANWANSVEITFTSDNGQVVLADTLTVQTGFLPAKLPTAITVTTPPTAALGGALSLVSNFSSTDPYIPLVVDNYGDIRWLLDFSTHPTLNHLFYDCGISHLRNGNYLFGDRTTSYLYEVDALGQLLNTWKMPGYTFHHEVVEKPDGNFLVTVNKAGSTHPDGSPTEEDVVIEVSRTSGNVTHEWDLKQLLDENRHALETDPVDWAHTNAVVYDPADNTIVVSTRVQGVVKLGYDDRIVWILAPHKGWGSNRRGEDLNNFLLTPLDANGQPIADADVALGTTNHPSFEWNWYQHSPSRMPNGDWLLFDNGSHRNFNPAPGTYSRAVAFRIDPVRRTVQQVWEYGKERGTETYSVIVSRVEYLPGVNHVRFCPGDQVPTATGAGGKIIEVDYATRQPVFEMSLTTNSGFGFHRADMTHFGE</sequence>
<dbReference type="EMBL" id="JAAVTK010000001">
    <property type="protein sequence ID" value="NKI88118.1"/>
    <property type="molecule type" value="Genomic_DNA"/>
</dbReference>
<dbReference type="RefSeq" id="WP_168671732.1">
    <property type="nucleotide sequence ID" value="NZ_JAAVTK010000001.1"/>
</dbReference>
<evidence type="ECO:0000313" key="3">
    <source>
        <dbReference type="Proteomes" id="UP000717634"/>
    </source>
</evidence>
<dbReference type="PANTHER" id="PTHR35340">
    <property type="entry name" value="PQQ ENZYME REPEAT PROTEIN-RELATED"/>
    <property type="match status" value="1"/>
</dbReference>
<dbReference type="SUPFAM" id="SSF75011">
    <property type="entry name" value="3-carboxy-cis,cis-mucoante lactonizing enzyme"/>
    <property type="match status" value="1"/>
</dbReference>
<gene>
    <name evidence="2" type="ORF">HBN54_000697</name>
</gene>
<proteinExistence type="predicted"/>
<keyword evidence="3" id="KW-1185">Reference proteome</keyword>
<dbReference type="PROSITE" id="PS51257">
    <property type="entry name" value="PROKAR_LIPOPROTEIN"/>
    <property type="match status" value="1"/>
</dbReference>
<evidence type="ECO:0000259" key="1">
    <source>
        <dbReference type="Pfam" id="PF17425"/>
    </source>
</evidence>
<dbReference type="PANTHER" id="PTHR35340:SF10">
    <property type="entry name" value="CYTOPLASMIC PROTEIN"/>
    <property type="match status" value="1"/>
</dbReference>
<accession>A0ABX1HH61</accession>